<dbReference type="SUPFAM" id="SSF53474">
    <property type="entry name" value="alpha/beta-Hydrolases"/>
    <property type="match status" value="1"/>
</dbReference>
<evidence type="ECO:0000256" key="1">
    <source>
        <dbReference type="SAM" id="Phobius"/>
    </source>
</evidence>
<dbReference type="Proteomes" id="UP000317763">
    <property type="component" value="Unassembled WGS sequence"/>
</dbReference>
<keyword evidence="1" id="KW-0472">Membrane</keyword>
<evidence type="ECO:0000259" key="2">
    <source>
        <dbReference type="Pfam" id="PF12146"/>
    </source>
</evidence>
<proteinExistence type="predicted"/>
<dbReference type="RefSeq" id="WP_082007590.1">
    <property type="nucleotide sequence ID" value="NZ_JTKY01000064.1"/>
</dbReference>
<keyword evidence="1" id="KW-0812">Transmembrane</keyword>
<dbReference type="GO" id="GO:0070205">
    <property type="term" value="F:2-succinyl-6-hydroxy-2,4-cyclohexadiene-1-carboxylate synthase activity"/>
    <property type="evidence" value="ECO:0007669"/>
    <property type="project" value="UniProtKB-EC"/>
</dbReference>
<dbReference type="Pfam" id="PF12146">
    <property type="entry name" value="Hydrolase_4"/>
    <property type="match status" value="1"/>
</dbReference>
<dbReference type="EC" id="4.2.99.20" evidence="3"/>
<keyword evidence="1" id="KW-1133">Transmembrane helix</keyword>
<protein>
    <submittedName>
        <fullName evidence="3">2-succinyl-6-hydroxy-2, 4-cyclohexadiene-1-carboxylate synthase</fullName>
        <ecNumber evidence="3">4.2.99.20</ecNumber>
    </submittedName>
</protein>
<dbReference type="Gene3D" id="3.40.50.1820">
    <property type="entry name" value="alpha/beta hydrolase"/>
    <property type="match status" value="1"/>
</dbReference>
<gene>
    <name evidence="3" type="primary">menH_1</name>
    <name evidence="3" type="ORF">Ttaiw_00285</name>
</gene>
<dbReference type="EMBL" id="VJOM01000002">
    <property type="protein sequence ID" value="TSE33720.1"/>
    <property type="molecule type" value="Genomic_DNA"/>
</dbReference>
<name>A0A554XD05_9BURK</name>
<keyword evidence="4" id="KW-1185">Reference proteome</keyword>
<dbReference type="InterPro" id="IPR029058">
    <property type="entry name" value="AB_hydrolase_fold"/>
</dbReference>
<reference evidence="3 4" key="1">
    <citation type="submission" date="2019-07" db="EMBL/GenBank/DDBJ databases">
        <title>Tepidimonas taiwanensis I1-1 draft genome.</title>
        <authorList>
            <person name="Da Costa M.S."/>
            <person name="Froufe H.J.C."/>
            <person name="Egas C."/>
            <person name="Albuquerque L."/>
        </authorList>
    </citation>
    <scope>NUCLEOTIDE SEQUENCE [LARGE SCALE GENOMIC DNA]</scope>
    <source>
        <strain evidence="3 4">I1-1</strain>
    </source>
</reference>
<keyword evidence="3" id="KW-0456">Lyase</keyword>
<dbReference type="AlphaFoldDB" id="A0A554XD05"/>
<evidence type="ECO:0000313" key="3">
    <source>
        <dbReference type="EMBL" id="TSE33720.1"/>
    </source>
</evidence>
<comment type="caution">
    <text evidence="3">The sequence shown here is derived from an EMBL/GenBank/DDBJ whole genome shotgun (WGS) entry which is preliminary data.</text>
</comment>
<feature type="domain" description="Serine aminopeptidase S33" evidence="2">
    <location>
        <begin position="103"/>
        <end position="315"/>
    </location>
</feature>
<accession>A0A554XD05</accession>
<dbReference type="STRING" id="307486.GCA_000807215_01795"/>
<dbReference type="InterPro" id="IPR022742">
    <property type="entry name" value="Hydrolase_4"/>
</dbReference>
<evidence type="ECO:0000313" key="4">
    <source>
        <dbReference type="Proteomes" id="UP000317763"/>
    </source>
</evidence>
<feature type="transmembrane region" description="Helical" evidence="1">
    <location>
        <begin position="28"/>
        <end position="46"/>
    </location>
</feature>
<organism evidence="3 4">
    <name type="scientific">Tepidimonas taiwanensis</name>
    <dbReference type="NCBI Taxonomy" id="307486"/>
    <lineage>
        <taxon>Bacteria</taxon>
        <taxon>Pseudomonadati</taxon>
        <taxon>Pseudomonadota</taxon>
        <taxon>Betaproteobacteria</taxon>
        <taxon>Burkholderiales</taxon>
        <taxon>Tepidimonas</taxon>
    </lineage>
</organism>
<dbReference type="OrthoDB" id="5416147at2"/>
<sequence>MTYGMRASSWRSGALRAVRSMAGRARTWLLGGLGVLAALVVLWFAGPRYPYGPDEPAPRAQPPAVAVAIDAWLTAQEAAQPGLRPGAAKGVVWAGEAGRRTPWAVVYLHGFTATRVETYPLAERVAQALGANLFHTRLAGHGLPAEALATVRPQDWLADAVEAVRIGHAIGERVLLIGTSTGATLAAWLALRPDAAGVPIERQVWISPNFGPADKRTELLHGPWGAQLAQAITGGTVGAPSGDPRIDAGWTRVYPVQALLPMMALVERVREADLSAVRTPVLVLYSPRDRTVDPRLTQAVFERLGSPVKRLEAVEDSTDRDQHVLAGELRSPGTTERLAERIVRWAREGV</sequence>